<dbReference type="InterPro" id="IPR044733">
    <property type="entry name" value="AP1_sigma"/>
</dbReference>
<feature type="region of interest" description="Disordered" evidence="11">
    <location>
        <begin position="467"/>
        <end position="492"/>
    </location>
</feature>
<dbReference type="GO" id="GO:0030121">
    <property type="term" value="C:AP-1 adaptor complex"/>
    <property type="evidence" value="ECO:0007669"/>
    <property type="project" value="InterPro"/>
</dbReference>
<evidence type="ECO:0000256" key="3">
    <source>
        <dbReference type="ARBA" id="ARBA00006972"/>
    </source>
</evidence>
<accession>A0AA97NUU5</accession>
<organism evidence="13">
    <name type="scientific">Pyricularia oryzae (strain Y34)</name>
    <name type="common">Rice blast fungus</name>
    <name type="synonym">Magnaporthe oryzae</name>
    <dbReference type="NCBI Taxonomy" id="1143189"/>
    <lineage>
        <taxon>Eukaryota</taxon>
        <taxon>Fungi</taxon>
        <taxon>Dikarya</taxon>
        <taxon>Ascomycota</taxon>
        <taxon>Pezizomycotina</taxon>
        <taxon>Sordariomycetes</taxon>
        <taxon>Sordariomycetidae</taxon>
        <taxon>Magnaporthales</taxon>
        <taxon>Pyriculariaceae</taxon>
        <taxon>Pyricularia</taxon>
    </lineage>
</organism>
<dbReference type="Pfam" id="PF01217">
    <property type="entry name" value="Clat_adaptor_s"/>
    <property type="match status" value="1"/>
</dbReference>
<gene>
    <name evidence="13" type="ORF">OOU_Y34scaffold00636g12</name>
</gene>
<dbReference type="Proteomes" id="UP000011086">
    <property type="component" value="Unassembled WGS sequence"/>
</dbReference>
<dbReference type="FunFam" id="3.40.1000.50:FF:000004">
    <property type="entry name" value="Repressor of RNA polymerase III transcription MAF1"/>
    <property type="match status" value="1"/>
</dbReference>
<dbReference type="GO" id="GO:0016480">
    <property type="term" value="P:negative regulation of transcription by RNA polymerase III"/>
    <property type="evidence" value="ECO:0007669"/>
    <property type="project" value="InterPro"/>
</dbReference>
<comment type="similarity">
    <text evidence="3">Belongs to the adaptor complexes small subunit family.</text>
</comment>
<dbReference type="GO" id="GO:0016482">
    <property type="term" value="P:cytosolic transport"/>
    <property type="evidence" value="ECO:0007669"/>
    <property type="project" value="UniProtKB-ARBA"/>
</dbReference>
<evidence type="ECO:0000256" key="4">
    <source>
        <dbReference type="ARBA" id="ARBA00022448"/>
    </source>
</evidence>
<keyword evidence="8" id="KW-0968">Cytoplasmic vesicle</keyword>
<comment type="subcellular location">
    <subcellularLocation>
        <location evidence="2">Cytoplasmic vesicle</location>
        <location evidence="2">Clathrin-coated vesicle membrane</location>
    </subcellularLocation>
    <subcellularLocation>
        <location evidence="1">Golgi apparatus</location>
    </subcellularLocation>
</comment>
<dbReference type="InterPro" id="IPR011012">
    <property type="entry name" value="Longin-like_dom_sf"/>
</dbReference>
<keyword evidence="6" id="KW-0333">Golgi apparatus</keyword>
<evidence type="ECO:0000256" key="5">
    <source>
        <dbReference type="ARBA" id="ARBA00022927"/>
    </source>
</evidence>
<evidence type="ECO:0000256" key="9">
    <source>
        <dbReference type="ARBA" id="ARBA00074180"/>
    </source>
</evidence>
<dbReference type="SUPFAM" id="SSF64356">
    <property type="entry name" value="SNARE-like"/>
    <property type="match status" value="1"/>
</dbReference>
<sequence>MAIQYLILLSRQGKVRLAKWFTTLIPKDKAKIVKDVTQAVLARRTRMCNFLEYKDTKIVYRRYASLFFIAGCSSDDNELITLEIIHRYVEQMDKYYGNVCELDIIFSFTKAYYILDEILLAGEMQESSKKNILRCISQQDSLEDMEEYADQSASNVVHLGNLPMFPASQPVNPVPWLQSDSCRPVSAKSQPGGRTPTDMVLSKTMDVGTWYYPERPSELMPQAPKPSNSPWICHQFIPVPDFVTVTSALNFDTPDCHVSGGCDLYTTKPTGQDKKLYKRIDGSLESQHESLLKFGASLSPPQRAEMASTLNLSRSSPFGSLADISSRRTFAYIIATLNASHPDYDFSHVLRPSDFKREKNLRRVMNNLDSTLGNVRPANPGMDYSLSRSLSCGSDSTNTDPVWGPQMWATIDKEMALDDCNVFSYQPAENPFDEEEGAIWALHYFFFNKQLKRVAYLHVRGVPVTSSHSEPPYRPPHRSHAGAVGNLAAGHDEDDWENGGLSSSLKGANKRARFWFGDSIAERIRSESDDDMDDGMVWNRTADGEFDEYRGDFDDNESMGDDYSEADEMDTDFDDDESERGRRMSTSEVNGIKKGTVRAVSEDVAAQMEIE</sequence>
<reference evidence="13" key="1">
    <citation type="journal article" date="2012" name="PLoS Genet.">
        <title>Comparative analysis of the genomes of two field isolates of the rice blast fungus Magnaporthe oryzae.</title>
        <authorList>
            <person name="Xue M."/>
            <person name="Yang J."/>
            <person name="Li Z."/>
            <person name="Hu S."/>
            <person name="Yao N."/>
            <person name="Dean R.A."/>
            <person name="Zhao W."/>
            <person name="Shen M."/>
            <person name="Zhang H."/>
            <person name="Li C."/>
            <person name="Liu L."/>
            <person name="Cao L."/>
            <person name="Xu X."/>
            <person name="Xing Y."/>
            <person name="Hsiang T."/>
            <person name="Zhang Z."/>
            <person name="Xu J.R."/>
            <person name="Peng Y.L."/>
        </authorList>
    </citation>
    <scope>NUCLEOTIDE SEQUENCE</scope>
    <source>
        <strain evidence="13">Y34</strain>
    </source>
</reference>
<dbReference type="GO" id="GO:0005829">
    <property type="term" value="C:cytosol"/>
    <property type="evidence" value="ECO:0007669"/>
    <property type="project" value="GOC"/>
</dbReference>
<feature type="domain" description="AP complex mu/sigma subunit" evidence="12">
    <location>
        <begin position="3"/>
        <end position="142"/>
    </location>
</feature>
<evidence type="ECO:0000259" key="12">
    <source>
        <dbReference type="Pfam" id="PF01217"/>
    </source>
</evidence>
<dbReference type="GO" id="GO:0000994">
    <property type="term" value="F:RNA polymerase III core binding"/>
    <property type="evidence" value="ECO:0007669"/>
    <property type="project" value="TreeGrafter"/>
</dbReference>
<evidence type="ECO:0000256" key="1">
    <source>
        <dbReference type="ARBA" id="ARBA00004555"/>
    </source>
</evidence>
<feature type="region of interest" description="Disordered" evidence="11">
    <location>
        <begin position="548"/>
        <end position="589"/>
    </location>
</feature>
<evidence type="ECO:0000256" key="2">
    <source>
        <dbReference type="ARBA" id="ARBA00004640"/>
    </source>
</evidence>
<dbReference type="PANTHER" id="PTHR22504:SF0">
    <property type="entry name" value="REPRESSOR OF RNA POLYMERASE III TRANSCRIPTION MAF1 HOMOLOG"/>
    <property type="match status" value="1"/>
</dbReference>
<protein>
    <recommendedName>
        <fullName evidence="9">AP-1 complex subunit sigma-1</fullName>
    </recommendedName>
    <alternativeName>
        <fullName evidence="10">Sigma1-adaptin</fullName>
    </alternativeName>
</protein>
<keyword evidence="5" id="KW-0653">Protein transport</keyword>
<dbReference type="EMBL" id="JH793479">
    <property type="protein sequence ID" value="ELQ36819.1"/>
    <property type="molecule type" value="Genomic_DNA"/>
</dbReference>
<dbReference type="GO" id="GO:0035615">
    <property type="term" value="F:clathrin adaptor activity"/>
    <property type="evidence" value="ECO:0007669"/>
    <property type="project" value="InterPro"/>
</dbReference>
<dbReference type="Gene3D" id="3.40.1000.50">
    <property type="entry name" value="Repressor of RNA polymerase III transcription Maf1"/>
    <property type="match status" value="1"/>
</dbReference>
<dbReference type="Pfam" id="PF09174">
    <property type="entry name" value="Maf1"/>
    <property type="match status" value="1"/>
</dbReference>
<dbReference type="InterPro" id="IPR038564">
    <property type="entry name" value="Maf1_sf"/>
</dbReference>
<keyword evidence="4" id="KW-0813">Transport</keyword>
<evidence type="ECO:0000256" key="6">
    <source>
        <dbReference type="ARBA" id="ARBA00023034"/>
    </source>
</evidence>
<name>A0AA97NUU5_PYRO3</name>
<evidence type="ECO:0000256" key="11">
    <source>
        <dbReference type="SAM" id="MobiDB-lite"/>
    </source>
</evidence>
<dbReference type="InterPro" id="IPR022775">
    <property type="entry name" value="AP_mu_sigma_su"/>
</dbReference>
<dbReference type="AlphaFoldDB" id="A0AA97NUU5"/>
<dbReference type="InterPro" id="IPR015257">
    <property type="entry name" value="Maf1"/>
</dbReference>
<evidence type="ECO:0000256" key="7">
    <source>
        <dbReference type="ARBA" id="ARBA00023136"/>
    </source>
</evidence>
<dbReference type="PANTHER" id="PTHR22504">
    <property type="entry name" value="REPRESSOR OF RNA POLYMERASE III TRANSCRIPTION MAF1"/>
    <property type="match status" value="1"/>
</dbReference>
<proteinExistence type="inferred from homology"/>
<evidence type="ECO:0000313" key="13">
    <source>
        <dbReference type="EMBL" id="ELQ36819.1"/>
    </source>
</evidence>
<dbReference type="Gene3D" id="3.30.450.60">
    <property type="match status" value="1"/>
</dbReference>
<evidence type="ECO:0000256" key="8">
    <source>
        <dbReference type="ARBA" id="ARBA00023329"/>
    </source>
</evidence>
<evidence type="ECO:0000256" key="10">
    <source>
        <dbReference type="ARBA" id="ARBA00081706"/>
    </source>
</evidence>
<keyword evidence="7" id="KW-0472">Membrane</keyword>
<dbReference type="GO" id="GO:0005634">
    <property type="term" value="C:nucleus"/>
    <property type="evidence" value="ECO:0007669"/>
    <property type="project" value="TreeGrafter"/>
</dbReference>
<dbReference type="FunFam" id="3.30.450.60:FF:000007">
    <property type="entry name" value="AP complex subunit sigma"/>
    <property type="match status" value="1"/>
</dbReference>
<dbReference type="CDD" id="cd14831">
    <property type="entry name" value="AP1_sigma"/>
    <property type="match status" value="1"/>
</dbReference>
<feature type="compositionally biased region" description="Acidic residues" evidence="11">
    <location>
        <begin position="554"/>
        <end position="578"/>
    </location>
</feature>
<dbReference type="GO" id="GO:0015031">
    <property type="term" value="P:protein transport"/>
    <property type="evidence" value="ECO:0007669"/>
    <property type="project" value="UniProtKB-KW"/>
</dbReference>